<feature type="region of interest" description="Disordered" evidence="2">
    <location>
        <begin position="98"/>
        <end position="123"/>
    </location>
</feature>
<proteinExistence type="predicted"/>
<dbReference type="InterPro" id="IPR035093">
    <property type="entry name" value="RelE/ParE_toxin_dom_sf"/>
</dbReference>
<dbReference type="Proteomes" id="UP000533533">
    <property type="component" value="Unassembled WGS sequence"/>
</dbReference>
<comment type="caution">
    <text evidence="3">The sequence shown here is derived from an EMBL/GenBank/DDBJ whole genome shotgun (WGS) entry which is preliminary data.</text>
</comment>
<dbReference type="Gene3D" id="3.30.2310.20">
    <property type="entry name" value="RelE-like"/>
    <property type="match status" value="1"/>
</dbReference>
<reference evidence="3 4" key="1">
    <citation type="submission" date="2020-08" db="EMBL/GenBank/DDBJ databases">
        <title>Genomic Encyclopedia of Type Strains, Phase IV (KMG-V): Genome sequencing to study the core and pangenomes of soil and plant-associated prokaryotes.</title>
        <authorList>
            <person name="Whitman W."/>
        </authorList>
    </citation>
    <scope>NUCLEOTIDE SEQUENCE [LARGE SCALE GENOMIC DNA]</scope>
    <source>
        <strain evidence="3 4">SRMrh-85</strain>
    </source>
</reference>
<organism evidence="3 4">
    <name type="scientific">Paraburkholderia silvatlantica</name>
    <dbReference type="NCBI Taxonomy" id="321895"/>
    <lineage>
        <taxon>Bacteria</taxon>
        <taxon>Pseudomonadati</taxon>
        <taxon>Pseudomonadota</taxon>
        <taxon>Betaproteobacteria</taxon>
        <taxon>Burkholderiales</taxon>
        <taxon>Burkholderiaceae</taxon>
        <taxon>Paraburkholderia</taxon>
    </lineage>
</organism>
<evidence type="ECO:0000313" key="4">
    <source>
        <dbReference type="Proteomes" id="UP000533533"/>
    </source>
</evidence>
<keyword evidence="4" id="KW-1185">Reference proteome</keyword>
<dbReference type="EMBL" id="JACHVZ010000003">
    <property type="protein sequence ID" value="MBB2926622.1"/>
    <property type="molecule type" value="Genomic_DNA"/>
</dbReference>
<dbReference type="RefSeq" id="WP_110382845.1">
    <property type="nucleotide sequence ID" value="NZ_JACHVZ010000003.1"/>
</dbReference>
<dbReference type="InterPro" id="IPR007712">
    <property type="entry name" value="RelE/ParE_toxin"/>
</dbReference>
<evidence type="ECO:0000256" key="1">
    <source>
        <dbReference type="ARBA" id="ARBA00022649"/>
    </source>
</evidence>
<dbReference type="Pfam" id="PF05016">
    <property type="entry name" value="ParE_toxin"/>
    <property type="match status" value="1"/>
</dbReference>
<gene>
    <name evidence="3" type="ORF">FHX59_001031</name>
</gene>
<protein>
    <submittedName>
        <fullName evidence="3">Toxin ParE1/3/4</fullName>
    </submittedName>
</protein>
<evidence type="ECO:0000313" key="3">
    <source>
        <dbReference type="EMBL" id="MBB2926622.1"/>
    </source>
</evidence>
<evidence type="ECO:0000256" key="2">
    <source>
        <dbReference type="SAM" id="MobiDB-lite"/>
    </source>
</evidence>
<name>A0ABR6FGU0_9BURK</name>
<sequence>MRAYVLSPAAERDLDDIWDYTVGRWGEAQAERYILSIESSVAGLVEGTQPSLSAADVREGYRKARVGMHVVFFRESPSLIDVVRILHQQMDFPAVLETTTRSHRSAGRALTRRRAEQTVNSPR</sequence>
<keyword evidence="1" id="KW-1277">Toxin-antitoxin system</keyword>
<accession>A0ABR6FGU0</accession>
<feature type="compositionally biased region" description="Basic residues" evidence="2">
    <location>
        <begin position="101"/>
        <end position="112"/>
    </location>
</feature>